<organism evidence="2 3">
    <name type="scientific">Adlercreutzia equolifaciens subsp. celatus</name>
    <dbReference type="NCBI Taxonomy" id="394340"/>
    <lineage>
        <taxon>Bacteria</taxon>
        <taxon>Bacillati</taxon>
        <taxon>Actinomycetota</taxon>
        <taxon>Coriobacteriia</taxon>
        <taxon>Eggerthellales</taxon>
        <taxon>Eggerthellaceae</taxon>
        <taxon>Adlercreutzia</taxon>
    </lineage>
</organism>
<dbReference type="InterPro" id="IPR015032">
    <property type="entry name" value="ThsB__TIR-like_domain"/>
</dbReference>
<dbReference type="SUPFAM" id="SSF52200">
    <property type="entry name" value="Toll/Interleukin receptor TIR domain"/>
    <property type="match status" value="1"/>
</dbReference>
<gene>
    <name evidence="2" type="ORF">C1850_08560</name>
</gene>
<dbReference type="Proteomes" id="UP000253805">
    <property type="component" value="Unassembled WGS sequence"/>
</dbReference>
<feature type="domain" description="Thoeris protein ThsB TIR-like" evidence="1">
    <location>
        <begin position="165"/>
        <end position="242"/>
    </location>
</feature>
<evidence type="ECO:0000313" key="3">
    <source>
        <dbReference type="Proteomes" id="UP000253805"/>
    </source>
</evidence>
<accession>A0A369NWR2</accession>
<comment type="caution">
    <text evidence="2">The sequence shown here is derived from an EMBL/GenBank/DDBJ whole genome shotgun (WGS) entry which is preliminary data.</text>
</comment>
<sequence>MMVDILSRLILAASRSSTECRLSFPTAHSLFRHLKRCQNMYIMKHLKMSHWAMRAEAMEDACLSFSLIIPLMENAPTHTNSSSYAAFISYRHLPRDAEVACEVQRAIEEYRLPRLVARANAPAETTSNTACAFPEADAYAEIAHKEAILHTENASIGTTTHNKDTFNAQEHKVRRPTKLGKCFRDEDELAASHSLPDSIREALAASRTLIVICSPETQESSWVRREIEMFEQIHGRERIICVLAAGSPEESIPPILKTRMVPDANGVLREMPAEPLAADLRPEAKTKRKAELLRIIAAVAGCSYDDLRQRERARQCRRMALASAAAALTIAAVGVFAFQFHQTSEAALIAESKSLAAQALDQYDRGEHLQAIETALAALPSSADNPNRPIVPEAQAALEEVLALNPDPDRHWVSLFCIDAKGSIVDIAYSFEGGWLAVLDDTGALSIYDIYTSQPITTESPTLFAVDEDTVPQSDWFIEAISPSHLLLANRTEGGGVSCLLPLTGKEAWNSSRTYALAAAPLDDSSDFAILAYGMHSLGAAFVNCTKGSLEKGLVETPVEQFPQFTNFEAFSAQKNPSTAYYALDTSLVIFDLEEMTCEQRNVSDAMIHSIQAGREIVVFTAADCIGDDINTNQVPFTVRALDTSTDSEEPLWTFNDTYSVTVGTQSGTLLPFNGIPQVRCILHKKESMVAITAGKKLLVFNLKTGELLFSHEFNASIVEVSLCFDSDDSCEFAVALGDGTLDIVNPLMEITLNTDYSATQIPYHIDSASFDIYDTGNPVAFVHPTNRSNRLLCYLFNPYYGEDDIEEFSLEELLAYARSALRYS</sequence>
<evidence type="ECO:0000313" key="2">
    <source>
        <dbReference type="EMBL" id="RDC43126.1"/>
    </source>
</evidence>
<dbReference type="SUPFAM" id="SSF50998">
    <property type="entry name" value="Quinoprotein alcohol dehydrogenase-like"/>
    <property type="match status" value="1"/>
</dbReference>
<reference evidence="2 3" key="1">
    <citation type="journal article" date="2018" name="Elife">
        <title>Discovery and characterization of a prevalent human gut bacterial enzyme sufficient for the inactivation of a family of plant toxins.</title>
        <authorList>
            <person name="Koppel N."/>
            <person name="Bisanz J.E."/>
            <person name="Pandelia M.E."/>
            <person name="Turnbaugh P.J."/>
            <person name="Balskus E.P."/>
        </authorList>
    </citation>
    <scope>NUCLEOTIDE SEQUENCE [LARGE SCALE GENOMIC DNA]</scope>
    <source>
        <strain evidence="2 3">OB21 GAM 11</strain>
    </source>
</reference>
<dbReference type="InterPro" id="IPR011047">
    <property type="entry name" value="Quinoprotein_ADH-like_sf"/>
</dbReference>
<proteinExistence type="predicted"/>
<protein>
    <recommendedName>
        <fullName evidence="1">Thoeris protein ThsB TIR-like domain-containing protein</fullName>
    </recommendedName>
</protein>
<evidence type="ECO:0000259" key="1">
    <source>
        <dbReference type="Pfam" id="PF08937"/>
    </source>
</evidence>
<dbReference type="Gene3D" id="3.40.50.10140">
    <property type="entry name" value="Toll/interleukin-1 receptor homology (TIR) domain"/>
    <property type="match status" value="1"/>
</dbReference>
<dbReference type="AlphaFoldDB" id="A0A369NWR2"/>
<name>A0A369NWR2_9ACTN</name>
<dbReference type="Pfam" id="PF08937">
    <property type="entry name" value="ThsB_TIR"/>
    <property type="match status" value="1"/>
</dbReference>
<dbReference type="EMBL" id="PPUT01000022">
    <property type="protein sequence ID" value="RDC43126.1"/>
    <property type="molecule type" value="Genomic_DNA"/>
</dbReference>
<dbReference type="InterPro" id="IPR035897">
    <property type="entry name" value="Toll_tir_struct_dom_sf"/>
</dbReference>